<dbReference type="InterPro" id="IPR023333">
    <property type="entry name" value="Proteasome_suB-type"/>
</dbReference>
<protein>
    <recommendedName>
        <fullName evidence="2">proteasome endopeptidase complex</fullName>
        <ecNumber evidence="2">3.4.25.1</ecNumber>
    </recommendedName>
</protein>
<keyword evidence="4" id="KW-0645">Protease</keyword>
<dbReference type="PROSITE" id="PS00854">
    <property type="entry name" value="PROTEASOME_BETA_1"/>
    <property type="match status" value="1"/>
</dbReference>
<reference evidence="8" key="1">
    <citation type="journal article" date="2015" name="Nature">
        <title>Complex archaea that bridge the gap between prokaryotes and eukaryotes.</title>
        <authorList>
            <person name="Spang A."/>
            <person name="Saw J.H."/>
            <person name="Jorgensen S.L."/>
            <person name="Zaremba-Niedzwiedzka K."/>
            <person name="Martijn J."/>
            <person name="Lind A.E."/>
            <person name="van Eijk R."/>
            <person name="Schleper C."/>
            <person name="Guy L."/>
            <person name="Ettema T.J."/>
        </authorList>
    </citation>
    <scope>NUCLEOTIDE SEQUENCE</scope>
</reference>
<comment type="catalytic activity">
    <reaction evidence="1">
        <text>Cleavage of peptide bonds with very broad specificity.</text>
        <dbReference type="EC" id="3.4.25.1"/>
    </reaction>
</comment>
<dbReference type="AlphaFoldDB" id="A0A0F9LP21"/>
<organism evidence="8">
    <name type="scientific">marine sediment metagenome</name>
    <dbReference type="NCBI Taxonomy" id="412755"/>
    <lineage>
        <taxon>unclassified sequences</taxon>
        <taxon>metagenomes</taxon>
        <taxon>ecological metagenomes</taxon>
    </lineage>
</organism>
<evidence type="ECO:0000256" key="2">
    <source>
        <dbReference type="ARBA" id="ARBA00012039"/>
    </source>
</evidence>
<dbReference type="InterPro" id="IPR029055">
    <property type="entry name" value="Ntn_hydrolases_N"/>
</dbReference>
<dbReference type="InterPro" id="IPR001353">
    <property type="entry name" value="Proteasome_sua/b"/>
</dbReference>
<sequence length="213" mass="23207">MIENNINPNQLDQEQFEKMVKSGTTTVGIIVNDGVVIGTESQATAGYTVASKQAQKLFDINHFTAATIAGGVADAQYVINQLRALSRLREVKKDKVPEPKYVTSVCRNILFSGRSFFQVMMIIGGFSLTENSGKLYGIDLLGTLYEEDKFISFGSGSPFVLGILEADWTPELTKTKGIDLVKTAITSAKTRDAGSGYELQLCTIDKTGFKKLS</sequence>
<dbReference type="PRINTS" id="PR00141">
    <property type="entry name" value="PROTEASOME"/>
</dbReference>
<gene>
    <name evidence="8" type="ORF">LCGC14_1484320</name>
</gene>
<accession>A0A0F9LP21</accession>
<keyword evidence="6" id="KW-0378">Hydrolase</keyword>
<evidence type="ECO:0000256" key="6">
    <source>
        <dbReference type="ARBA" id="ARBA00022801"/>
    </source>
</evidence>
<proteinExistence type="predicted"/>
<dbReference type="InterPro" id="IPR016050">
    <property type="entry name" value="Proteasome_bsu_CS"/>
</dbReference>
<dbReference type="InterPro" id="IPR000243">
    <property type="entry name" value="Pept_T1A_subB"/>
</dbReference>
<keyword evidence="7" id="KW-0647">Proteasome</keyword>
<dbReference type="SUPFAM" id="SSF56235">
    <property type="entry name" value="N-terminal nucleophile aminohydrolases (Ntn hydrolases)"/>
    <property type="match status" value="1"/>
</dbReference>
<dbReference type="EC" id="3.4.25.1" evidence="2"/>
<evidence type="ECO:0000256" key="1">
    <source>
        <dbReference type="ARBA" id="ARBA00001198"/>
    </source>
</evidence>
<evidence type="ECO:0000256" key="5">
    <source>
        <dbReference type="ARBA" id="ARBA00022698"/>
    </source>
</evidence>
<dbReference type="PROSITE" id="PS51476">
    <property type="entry name" value="PROTEASOME_BETA_2"/>
    <property type="match status" value="1"/>
</dbReference>
<keyword evidence="5" id="KW-0888">Threonine protease</keyword>
<evidence type="ECO:0000256" key="4">
    <source>
        <dbReference type="ARBA" id="ARBA00022670"/>
    </source>
</evidence>
<evidence type="ECO:0000313" key="8">
    <source>
        <dbReference type="EMBL" id="KKM66130.1"/>
    </source>
</evidence>
<keyword evidence="3" id="KW-0963">Cytoplasm</keyword>
<evidence type="ECO:0000256" key="3">
    <source>
        <dbReference type="ARBA" id="ARBA00022490"/>
    </source>
</evidence>
<dbReference type="GO" id="GO:0005737">
    <property type="term" value="C:cytoplasm"/>
    <property type="evidence" value="ECO:0007669"/>
    <property type="project" value="TreeGrafter"/>
</dbReference>
<dbReference type="Pfam" id="PF00227">
    <property type="entry name" value="Proteasome"/>
    <property type="match status" value="1"/>
</dbReference>
<evidence type="ECO:0000256" key="7">
    <source>
        <dbReference type="ARBA" id="ARBA00022942"/>
    </source>
</evidence>
<dbReference type="Gene3D" id="3.60.20.10">
    <property type="entry name" value="Glutamine Phosphoribosylpyrophosphate, subunit 1, domain 1"/>
    <property type="match status" value="1"/>
</dbReference>
<dbReference type="PANTHER" id="PTHR32194:SF0">
    <property type="entry name" value="ATP-DEPENDENT PROTEASE SUBUNIT HSLV"/>
    <property type="match status" value="1"/>
</dbReference>
<dbReference type="GO" id="GO:0051603">
    <property type="term" value="P:proteolysis involved in protein catabolic process"/>
    <property type="evidence" value="ECO:0007669"/>
    <property type="project" value="InterPro"/>
</dbReference>
<dbReference type="EMBL" id="LAZR01010595">
    <property type="protein sequence ID" value="KKM66130.1"/>
    <property type="molecule type" value="Genomic_DNA"/>
</dbReference>
<comment type="caution">
    <text evidence="8">The sequence shown here is derived from an EMBL/GenBank/DDBJ whole genome shotgun (WGS) entry which is preliminary data.</text>
</comment>
<name>A0A0F9LP21_9ZZZZ</name>
<dbReference type="PANTHER" id="PTHR32194">
    <property type="entry name" value="METALLOPROTEASE TLDD"/>
    <property type="match status" value="1"/>
</dbReference>
<dbReference type="GO" id="GO:0004298">
    <property type="term" value="F:threonine-type endopeptidase activity"/>
    <property type="evidence" value="ECO:0007669"/>
    <property type="project" value="UniProtKB-KW"/>
</dbReference>
<dbReference type="GO" id="GO:0019774">
    <property type="term" value="C:proteasome core complex, beta-subunit complex"/>
    <property type="evidence" value="ECO:0007669"/>
    <property type="project" value="UniProtKB-ARBA"/>
</dbReference>